<sequence>MQPAIQQVIRALAEDGRAGAINIAEHAVDSYLADAPSEGDRALSRDILVRDLASLRGVAPHLAAFIGRVEAYVASLAQPSLSRAA</sequence>
<reference evidence="1 2" key="1">
    <citation type="journal article" date="2014" name="PLoS ONE">
        <title>Genome Information of Methylobacterium oryzae, a Plant-Probiotic Methylotroph in the Phyllosphere.</title>
        <authorList>
            <person name="Kwak M.J."/>
            <person name="Jeong H."/>
            <person name="Madhaiyan M."/>
            <person name="Lee Y."/>
            <person name="Sa T.M."/>
            <person name="Oh T.K."/>
            <person name="Kim J.F."/>
        </authorList>
    </citation>
    <scope>NUCLEOTIDE SEQUENCE [LARGE SCALE GENOMIC DNA]</scope>
    <source>
        <strain evidence="1 2">CBMB20</strain>
    </source>
</reference>
<accession>A0A089NZW7</accession>
<dbReference type="HOGENOM" id="CLU_2494351_0_0_5"/>
<evidence type="ECO:0000313" key="1">
    <source>
        <dbReference type="EMBL" id="AIQ92080.1"/>
    </source>
</evidence>
<organism evidence="1 2">
    <name type="scientific">Methylobacterium oryzae CBMB20</name>
    <dbReference type="NCBI Taxonomy" id="693986"/>
    <lineage>
        <taxon>Bacteria</taxon>
        <taxon>Pseudomonadati</taxon>
        <taxon>Pseudomonadota</taxon>
        <taxon>Alphaproteobacteria</taxon>
        <taxon>Hyphomicrobiales</taxon>
        <taxon>Methylobacteriaceae</taxon>
        <taxon>Methylobacterium</taxon>
    </lineage>
</organism>
<dbReference type="EMBL" id="CP003811">
    <property type="protein sequence ID" value="AIQ92080.1"/>
    <property type="molecule type" value="Genomic_DNA"/>
</dbReference>
<name>A0A089NZW7_9HYPH</name>
<dbReference type="RefSeq" id="WP_043358027.1">
    <property type="nucleotide sequence ID" value="NZ_CP003811.1"/>
</dbReference>
<proteinExistence type="predicted"/>
<protein>
    <submittedName>
        <fullName evidence="1">Protein of unassigned function</fullName>
    </submittedName>
</protein>
<dbReference type="KEGG" id="mor:MOC_4325"/>
<gene>
    <name evidence="1" type="ORF">MOC_4325</name>
</gene>
<dbReference type="eggNOG" id="ENOG5030ZYV">
    <property type="taxonomic scope" value="Bacteria"/>
</dbReference>
<dbReference type="GeneID" id="96605996"/>
<dbReference type="Proteomes" id="UP000029492">
    <property type="component" value="Chromosome"/>
</dbReference>
<dbReference type="AlphaFoldDB" id="A0A089NZW7"/>
<evidence type="ECO:0000313" key="2">
    <source>
        <dbReference type="Proteomes" id="UP000029492"/>
    </source>
</evidence>
<keyword evidence="2" id="KW-1185">Reference proteome</keyword>